<dbReference type="Gene3D" id="3.40.390.10">
    <property type="entry name" value="Collagenase (Catalytic Domain)"/>
    <property type="match status" value="1"/>
</dbReference>
<gene>
    <name evidence="1" type="ORF">V5799_015536</name>
</gene>
<dbReference type="EMBL" id="JARKHS020005871">
    <property type="protein sequence ID" value="KAK8783122.1"/>
    <property type="molecule type" value="Genomic_DNA"/>
</dbReference>
<organism evidence="1 2">
    <name type="scientific">Amblyomma americanum</name>
    <name type="common">Lone star tick</name>
    <dbReference type="NCBI Taxonomy" id="6943"/>
    <lineage>
        <taxon>Eukaryota</taxon>
        <taxon>Metazoa</taxon>
        <taxon>Ecdysozoa</taxon>
        <taxon>Arthropoda</taxon>
        <taxon>Chelicerata</taxon>
        <taxon>Arachnida</taxon>
        <taxon>Acari</taxon>
        <taxon>Parasitiformes</taxon>
        <taxon>Ixodida</taxon>
        <taxon>Ixodoidea</taxon>
        <taxon>Ixodidae</taxon>
        <taxon>Amblyomminae</taxon>
        <taxon>Amblyomma</taxon>
    </lineage>
</organism>
<dbReference type="AlphaFoldDB" id="A0AAQ4F8Z8"/>
<reference evidence="1 2" key="1">
    <citation type="journal article" date="2023" name="Arcadia Sci">
        <title>De novo assembly of a long-read Amblyomma americanum tick genome.</title>
        <authorList>
            <person name="Chou S."/>
            <person name="Poskanzer K.E."/>
            <person name="Rollins M."/>
            <person name="Thuy-Boun P.S."/>
        </authorList>
    </citation>
    <scope>NUCLEOTIDE SEQUENCE [LARGE SCALE GENOMIC DNA]</scope>
    <source>
        <strain evidence="1">F_SG_1</strain>
        <tissue evidence="1">Salivary glands</tissue>
    </source>
</reference>
<dbReference type="SUPFAM" id="SSF55486">
    <property type="entry name" value="Metalloproteases ('zincins'), catalytic domain"/>
    <property type="match status" value="1"/>
</dbReference>
<sequence length="235" mass="26725">MFAQSQVRSESRGTQEKLQAEVLCALQGAARFDSRIRTAKIYVGVTLERCNWRNTTHRTCLMIKLQYLRERMPRVNLRYKSLQRPTIKFSIVGILKLSDVVEKTFMKTNGTYLDAQPTLLNFMRFTYGGGLREADVTYLVTGMDMSQFYQGKVYSQLAGLAYVATLCSYDGVAIGEDRGAVYSGVDIMAHELAHSLESTVYWASCMVNIRHVDLAQQKLRTEKNSSNLLCLFLLR</sequence>
<dbReference type="InterPro" id="IPR024079">
    <property type="entry name" value="MetalloPept_cat_dom_sf"/>
</dbReference>
<keyword evidence="2" id="KW-1185">Reference proteome</keyword>
<protein>
    <submittedName>
        <fullName evidence="1">Uncharacterized protein</fullName>
    </submittedName>
</protein>
<dbReference type="Proteomes" id="UP001321473">
    <property type="component" value="Unassembled WGS sequence"/>
</dbReference>
<comment type="caution">
    <text evidence="1">The sequence shown here is derived from an EMBL/GenBank/DDBJ whole genome shotgun (WGS) entry which is preliminary data.</text>
</comment>
<accession>A0AAQ4F8Z8</accession>
<proteinExistence type="predicted"/>
<dbReference type="Pfam" id="PF13582">
    <property type="entry name" value="Reprolysin_3"/>
    <property type="match status" value="1"/>
</dbReference>
<evidence type="ECO:0000313" key="1">
    <source>
        <dbReference type="EMBL" id="KAK8783122.1"/>
    </source>
</evidence>
<name>A0AAQ4F8Z8_AMBAM</name>
<dbReference type="GO" id="GO:0008237">
    <property type="term" value="F:metallopeptidase activity"/>
    <property type="evidence" value="ECO:0007669"/>
    <property type="project" value="InterPro"/>
</dbReference>
<evidence type="ECO:0000313" key="2">
    <source>
        <dbReference type="Proteomes" id="UP001321473"/>
    </source>
</evidence>